<dbReference type="RefSeq" id="WP_133235337.1">
    <property type="nucleotide sequence ID" value="NZ_SOZE01000034.1"/>
</dbReference>
<dbReference type="EMBL" id="SOZE01000034">
    <property type="protein sequence ID" value="TFF34109.1"/>
    <property type="molecule type" value="Genomic_DNA"/>
</dbReference>
<dbReference type="InterPro" id="IPR000182">
    <property type="entry name" value="GNAT_dom"/>
</dbReference>
<accession>A0A4Y8S565</accession>
<keyword evidence="3" id="KW-1185">Reference proteome</keyword>
<dbReference type="OrthoDB" id="9811523at2"/>
<evidence type="ECO:0000313" key="2">
    <source>
        <dbReference type="EMBL" id="TFF34109.1"/>
    </source>
</evidence>
<dbReference type="AlphaFoldDB" id="A0A4Y8S565"/>
<evidence type="ECO:0000259" key="1">
    <source>
        <dbReference type="PROSITE" id="PS51186"/>
    </source>
</evidence>
<reference evidence="2 3" key="1">
    <citation type="journal article" date="2017" name="Int. J. Syst. Evol. Microbiol.">
        <title>Mucilaginibacterpsychrotolerans sp. nov., isolated from peatlands.</title>
        <authorList>
            <person name="Deng Y."/>
            <person name="Shen L."/>
            <person name="Xu B."/>
            <person name="Liu Y."/>
            <person name="Gu Z."/>
            <person name="Liu H."/>
            <person name="Zhou Y."/>
        </authorList>
    </citation>
    <scope>NUCLEOTIDE SEQUENCE [LARGE SCALE GENOMIC DNA]</scope>
    <source>
        <strain evidence="2 3">NH7-4</strain>
    </source>
</reference>
<evidence type="ECO:0000313" key="3">
    <source>
        <dbReference type="Proteomes" id="UP000297540"/>
    </source>
</evidence>
<gene>
    <name evidence="2" type="ORF">E2R66_23040</name>
</gene>
<dbReference type="PANTHER" id="PTHR43792">
    <property type="entry name" value="GNAT FAMILY, PUTATIVE (AFU_ORTHOLOGUE AFUA_3G00765)-RELATED-RELATED"/>
    <property type="match status" value="1"/>
</dbReference>
<sequence>MLQVNLHPLPLLQTPRLTLRAITFDDSEAFFALRSSPEVMKYIDRPPAKTIEEVTAWIKVVQTQHEKNDGIMWGICLNGNRHPIGNICFWRLDKENHRAEIGYMLSPAYQGLGIMQEAMNEVIKYAFEAMRMHSIEANVNPANQASINTLERCGFVPEAYFRENYFSEGHFLDSAIYSLITTIK</sequence>
<dbReference type="Gene3D" id="3.40.630.30">
    <property type="match status" value="1"/>
</dbReference>
<dbReference type="SUPFAM" id="SSF55729">
    <property type="entry name" value="Acyl-CoA N-acyltransferases (Nat)"/>
    <property type="match status" value="1"/>
</dbReference>
<protein>
    <submittedName>
        <fullName evidence="2">N-acetyltransferase</fullName>
    </submittedName>
</protein>
<dbReference type="CDD" id="cd04301">
    <property type="entry name" value="NAT_SF"/>
    <property type="match status" value="1"/>
</dbReference>
<name>A0A4Y8S565_9SPHI</name>
<dbReference type="Pfam" id="PF13302">
    <property type="entry name" value="Acetyltransf_3"/>
    <property type="match status" value="1"/>
</dbReference>
<dbReference type="Proteomes" id="UP000297540">
    <property type="component" value="Unassembled WGS sequence"/>
</dbReference>
<proteinExistence type="predicted"/>
<dbReference type="GO" id="GO:0016747">
    <property type="term" value="F:acyltransferase activity, transferring groups other than amino-acyl groups"/>
    <property type="evidence" value="ECO:0007669"/>
    <property type="project" value="InterPro"/>
</dbReference>
<dbReference type="PROSITE" id="PS51186">
    <property type="entry name" value="GNAT"/>
    <property type="match status" value="1"/>
</dbReference>
<dbReference type="InterPro" id="IPR051531">
    <property type="entry name" value="N-acetyltransferase"/>
</dbReference>
<dbReference type="InterPro" id="IPR016181">
    <property type="entry name" value="Acyl_CoA_acyltransferase"/>
</dbReference>
<keyword evidence="2" id="KW-0808">Transferase</keyword>
<dbReference type="PANTHER" id="PTHR43792:SF1">
    <property type="entry name" value="N-ACETYLTRANSFERASE DOMAIN-CONTAINING PROTEIN"/>
    <property type="match status" value="1"/>
</dbReference>
<comment type="caution">
    <text evidence="2">The sequence shown here is derived from an EMBL/GenBank/DDBJ whole genome shotgun (WGS) entry which is preliminary data.</text>
</comment>
<organism evidence="2 3">
    <name type="scientific">Mucilaginibacter psychrotolerans</name>
    <dbReference type="NCBI Taxonomy" id="1524096"/>
    <lineage>
        <taxon>Bacteria</taxon>
        <taxon>Pseudomonadati</taxon>
        <taxon>Bacteroidota</taxon>
        <taxon>Sphingobacteriia</taxon>
        <taxon>Sphingobacteriales</taxon>
        <taxon>Sphingobacteriaceae</taxon>
        <taxon>Mucilaginibacter</taxon>
    </lineage>
</organism>
<feature type="domain" description="N-acetyltransferase" evidence="1">
    <location>
        <begin position="17"/>
        <end position="173"/>
    </location>
</feature>